<dbReference type="EMBL" id="CM001259">
    <property type="protein sequence ID" value="EHH27946.1"/>
    <property type="molecule type" value="Genomic_DNA"/>
</dbReference>
<accession>G7MY91</accession>
<sequence length="124" mass="14225">MHSPRNQIIWFCFTKSKCSTCISLFQTGMAIKHVFQKVFAGEKMHKVKESFPDPDLRRKGEDTFCFTAYLLLAKSHYCLREVWLTSAHPWGISRGCGRETSQVGNNSFSPYLSGFHVLLWGKSD</sequence>
<reference evidence="1" key="1">
    <citation type="journal article" date="2011" name="Nat. Biotechnol.">
        <title>Genome sequencing and comparison of two nonhuman primate animal models, the cynomolgus and Chinese rhesus macaques.</title>
        <authorList>
            <person name="Yan G."/>
            <person name="Zhang G."/>
            <person name="Fang X."/>
            <person name="Zhang Y."/>
            <person name="Li C."/>
            <person name="Ling F."/>
            <person name="Cooper D.N."/>
            <person name="Li Q."/>
            <person name="Li Y."/>
            <person name="van Gool A.J."/>
            <person name="Du H."/>
            <person name="Chen J."/>
            <person name="Chen R."/>
            <person name="Zhang P."/>
            <person name="Huang Z."/>
            <person name="Thompson J.R."/>
            <person name="Meng Y."/>
            <person name="Bai Y."/>
            <person name="Wang J."/>
            <person name="Zhuo M."/>
            <person name="Wang T."/>
            <person name="Huang Y."/>
            <person name="Wei L."/>
            <person name="Li J."/>
            <person name="Wang Z."/>
            <person name="Hu H."/>
            <person name="Yang P."/>
            <person name="Le L."/>
            <person name="Stenson P.D."/>
            <person name="Li B."/>
            <person name="Liu X."/>
            <person name="Ball E.V."/>
            <person name="An N."/>
            <person name="Huang Q."/>
            <person name="Zhang Y."/>
            <person name="Fan W."/>
            <person name="Zhang X."/>
            <person name="Li Y."/>
            <person name="Wang W."/>
            <person name="Katze M.G."/>
            <person name="Su B."/>
            <person name="Nielsen R."/>
            <person name="Yang H."/>
            <person name="Wang J."/>
            <person name="Wang X."/>
            <person name="Wang J."/>
        </authorList>
    </citation>
    <scope>NUCLEOTIDE SEQUENCE [LARGE SCALE GENOMIC DNA]</scope>
    <source>
        <strain evidence="1">CR-5</strain>
    </source>
</reference>
<evidence type="ECO:0000313" key="1">
    <source>
        <dbReference type="EMBL" id="EHH27946.1"/>
    </source>
</evidence>
<gene>
    <name evidence="1" type="ORF">EGK_18265</name>
</gene>
<proteinExistence type="predicted"/>
<protein>
    <submittedName>
        <fullName evidence="1">Uncharacterized protein</fullName>
    </submittedName>
</protein>
<dbReference type="AlphaFoldDB" id="G7MY91"/>
<name>G7MY91_MACMU</name>
<organism evidence="1">
    <name type="scientific">Macaca mulatta</name>
    <name type="common">Rhesus macaque</name>
    <dbReference type="NCBI Taxonomy" id="9544"/>
    <lineage>
        <taxon>Eukaryota</taxon>
        <taxon>Metazoa</taxon>
        <taxon>Chordata</taxon>
        <taxon>Craniata</taxon>
        <taxon>Vertebrata</taxon>
        <taxon>Euteleostomi</taxon>
        <taxon>Mammalia</taxon>
        <taxon>Eutheria</taxon>
        <taxon>Euarchontoglires</taxon>
        <taxon>Primates</taxon>
        <taxon>Haplorrhini</taxon>
        <taxon>Catarrhini</taxon>
        <taxon>Cercopithecidae</taxon>
        <taxon>Cercopithecinae</taxon>
        <taxon>Macaca</taxon>
    </lineage>
</organism>
<dbReference type="Proteomes" id="UP000013456">
    <property type="component" value="Chromosome 7"/>
</dbReference>